<keyword evidence="3" id="KW-0540">Nuclease</keyword>
<dbReference type="EMBL" id="ADMS01000043">
    <property type="protein sequence ID" value="EFF76878.1"/>
    <property type="molecule type" value="Genomic_DNA"/>
</dbReference>
<comment type="caution">
    <text evidence="3">The sequence shown here is derived from an EMBL/GenBank/DDBJ whole genome shotgun (WGS) entry which is preliminary data.</text>
</comment>
<dbReference type="CDD" id="cd00085">
    <property type="entry name" value="HNHc"/>
    <property type="match status" value="1"/>
</dbReference>
<keyword evidence="3" id="KW-0378">Hydrolase</keyword>
<feature type="domain" description="HNH nuclease" evidence="2">
    <location>
        <begin position="13"/>
        <end position="47"/>
    </location>
</feature>
<dbReference type="HOGENOM" id="CLU_2613857_0_0_4"/>
<gene>
    <name evidence="3" type="ORF">HMPREF0004_1807</name>
</gene>
<dbReference type="eggNOG" id="COG1403">
    <property type="taxonomic scope" value="Bacteria"/>
</dbReference>
<keyword evidence="3" id="KW-0255">Endonuclease</keyword>
<reference evidence="4" key="1">
    <citation type="submission" date="2010-03" db="EMBL/GenBank/DDBJ databases">
        <title>Complete sequence of Mobiluncus curtisii ATCC 43063.</title>
        <authorList>
            <person name="Muzny D."/>
            <person name="Qin X."/>
            <person name="Deng J."/>
            <person name="Jiang H."/>
            <person name="Liu Y."/>
            <person name="Qu J."/>
            <person name="Song X.-Z."/>
            <person name="Zhang L."/>
            <person name="Thornton R."/>
            <person name="Coyle M."/>
            <person name="Francisco L."/>
            <person name="Jackson L."/>
            <person name="Javaid M."/>
            <person name="Korchina V."/>
            <person name="Kovar C."/>
            <person name="Mata R."/>
            <person name="Mathew T."/>
            <person name="Ngo R."/>
            <person name="Nguyen L."/>
            <person name="Nguyen N."/>
            <person name="Okwuonu G."/>
            <person name="Ongeri F."/>
            <person name="Pham C."/>
            <person name="Simmons D."/>
            <person name="Wilczek-Boney K."/>
            <person name="Hale W."/>
            <person name="Jakkamsetti A."/>
            <person name="Pham P."/>
            <person name="Ruth R."/>
            <person name="San Lucas F."/>
            <person name="Warren J."/>
            <person name="Zhang J."/>
            <person name="Zhao Z."/>
            <person name="Zhou C."/>
            <person name="Zhu D."/>
            <person name="Lee S."/>
            <person name="Bess C."/>
            <person name="Blankenburg K."/>
            <person name="Forbes L."/>
            <person name="Fu Q."/>
            <person name="Gubbala S."/>
            <person name="Hirani K."/>
            <person name="Jayaseelan J.C."/>
            <person name="Lara F."/>
            <person name="Munidasa M."/>
            <person name="Palculict T."/>
            <person name="Patil S."/>
            <person name="Pu L.-L."/>
            <person name="Saada N."/>
            <person name="Tang L."/>
            <person name="Weissenberger G."/>
            <person name="Zhu Y."/>
            <person name="Hemphill L."/>
            <person name="Shang Y."/>
            <person name="Youmans B."/>
            <person name="Ayvaz T."/>
            <person name="Ross M."/>
            <person name="Santibanez J."/>
            <person name="Aqrawi P."/>
            <person name="Gross S."/>
            <person name="Joshi V."/>
            <person name="Fowler G."/>
            <person name="Nazareth L."/>
            <person name="Reid J."/>
            <person name="Worley K."/>
            <person name="Petrosino J."/>
            <person name="Highlander S."/>
            <person name="Gibbs R."/>
            <person name="Gibbs R."/>
        </authorList>
    </citation>
    <scope>NUCLEOTIDE SEQUENCE [LARGE SCALE GENOMIC DNA]</scope>
    <source>
        <strain evidence="4">ATCC 43553</strain>
    </source>
</reference>
<protein>
    <submittedName>
        <fullName evidence="3">HNH endonuclease domain protein</fullName>
    </submittedName>
</protein>
<feature type="compositionally biased region" description="Basic and acidic residues" evidence="1">
    <location>
        <begin position="7"/>
        <end position="29"/>
    </location>
</feature>
<dbReference type="Pfam" id="PF13392">
    <property type="entry name" value="HNH_3"/>
    <property type="match status" value="1"/>
</dbReference>
<evidence type="ECO:0000259" key="2">
    <source>
        <dbReference type="Pfam" id="PF13392"/>
    </source>
</evidence>
<dbReference type="GO" id="GO:0004519">
    <property type="term" value="F:endonuclease activity"/>
    <property type="evidence" value="ECO:0007669"/>
    <property type="project" value="UniProtKB-KW"/>
</dbReference>
<dbReference type="Proteomes" id="UP000004510">
    <property type="component" value="Unassembled WGS sequence"/>
</dbReference>
<proteinExistence type="predicted"/>
<evidence type="ECO:0000256" key="1">
    <source>
        <dbReference type="SAM" id="MobiDB-lite"/>
    </source>
</evidence>
<dbReference type="AlphaFoldDB" id="D4X8L0"/>
<evidence type="ECO:0000313" key="4">
    <source>
        <dbReference type="Proteomes" id="UP000004510"/>
    </source>
</evidence>
<sequence>MLAGEPLCRDCSKRGSVEPATDVDHHDGDPSNNDMDNLVGLCHSCHSRKTARDHGARVGYGCDAHGMPMDPAHPWNRR</sequence>
<dbReference type="InterPro" id="IPR003615">
    <property type="entry name" value="HNH_nuc"/>
</dbReference>
<evidence type="ECO:0000313" key="3">
    <source>
        <dbReference type="EMBL" id="EFF76878.1"/>
    </source>
</evidence>
<name>D4X8L0_9BURK</name>
<organism evidence="3 4">
    <name type="scientific">Achromobacter piechaudii ATCC 43553</name>
    <dbReference type="NCBI Taxonomy" id="742159"/>
    <lineage>
        <taxon>Bacteria</taxon>
        <taxon>Pseudomonadati</taxon>
        <taxon>Pseudomonadota</taxon>
        <taxon>Betaproteobacteria</taxon>
        <taxon>Burkholderiales</taxon>
        <taxon>Alcaligenaceae</taxon>
        <taxon>Achromobacter</taxon>
    </lineage>
</organism>
<accession>D4X8L0</accession>
<feature type="region of interest" description="Disordered" evidence="1">
    <location>
        <begin position="1"/>
        <end position="33"/>
    </location>
</feature>